<sequence length="56" mass="6634">MDPNEVLKDLMSQVRAVLKNETRHQDNIVSMAEKVMHLDQWLKDGGFLPNRWVSRR</sequence>
<proteinExistence type="predicted"/>
<organism evidence="1">
    <name type="scientific">uncultured Caudovirales phage</name>
    <dbReference type="NCBI Taxonomy" id="2100421"/>
    <lineage>
        <taxon>Viruses</taxon>
        <taxon>Duplodnaviria</taxon>
        <taxon>Heunggongvirae</taxon>
        <taxon>Uroviricota</taxon>
        <taxon>Caudoviricetes</taxon>
        <taxon>Peduoviridae</taxon>
        <taxon>Maltschvirus</taxon>
        <taxon>Maltschvirus maltsch</taxon>
    </lineage>
</organism>
<dbReference type="EMBL" id="LR796415">
    <property type="protein sequence ID" value="CAB4143174.1"/>
    <property type="molecule type" value="Genomic_DNA"/>
</dbReference>
<accession>A0A6J5M929</accession>
<name>A0A6J5M929_9CAUD</name>
<gene>
    <name evidence="1" type="ORF">UFOVP434_90</name>
</gene>
<reference evidence="1" key="1">
    <citation type="submission" date="2020-04" db="EMBL/GenBank/DDBJ databases">
        <authorList>
            <person name="Chiriac C."/>
            <person name="Salcher M."/>
            <person name="Ghai R."/>
            <person name="Kavagutti S V."/>
        </authorList>
    </citation>
    <scope>NUCLEOTIDE SEQUENCE</scope>
</reference>
<protein>
    <submittedName>
        <fullName evidence="1">Uncharacterized protein</fullName>
    </submittedName>
</protein>
<evidence type="ECO:0000313" key="1">
    <source>
        <dbReference type="EMBL" id="CAB4143174.1"/>
    </source>
</evidence>